<evidence type="ECO:0000259" key="1">
    <source>
        <dbReference type="SMART" id="SM00923"/>
    </source>
</evidence>
<dbReference type="SMART" id="SM00923">
    <property type="entry name" value="MbtH"/>
    <property type="match status" value="1"/>
</dbReference>
<comment type="caution">
    <text evidence="2">The sequence shown here is derived from an EMBL/GenBank/DDBJ whole genome shotgun (WGS) entry which is preliminary data.</text>
</comment>
<sequence>MDNPFDDDQGTFRVLINELQQRSLWPAHLEVPDGWTVEYPDCSRRQCLDYIEQNWTARS</sequence>
<dbReference type="GO" id="GO:0005829">
    <property type="term" value="C:cytosol"/>
    <property type="evidence" value="ECO:0007669"/>
    <property type="project" value="TreeGrafter"/>
</dbReference>
<proteinExistence type="predicted"/>
<dbReference type="SUPFAM" id="SSF160582">
    <property type="entry name" value="MbtH-like"/>
    <property type="match status" value="1"/>
</dbReference>
<dbReference type="Proteomes" id="UP000027451">
    <property type="component" value="Unassembled WGS sequence"/>
</dbReference>
<dbReference type="EMBL" id="JFHD01000004">
    <property type="protein sequence ID" value="KDR32010.1"/>
    <property type="molecule type" value="Genomic_DNA"/>
</dbReference>
<gene>
    <name evidence="2" type="ORF">BG60_25555</name>
</gene>
<dbReference type="PANTHER" id="PTHR38444">
    <property type="entry name" value="ENTEROBACTIN BIOSYNTHESIS PROTEIN YBDZ"/>
    <property type="match status" value="1"/>
</dbReference>
<dbReference type="Pfam" id="PF03621">
    <property type="entry name" value="MbtH"/>
    <property type="match status" value="1"/>
</dbReference>
<feature type="domain" description="MbtH-like" evidence="1">
    <location>
        <begin position="3"/>
        <end position="53"/>
    </location>
</feature>
<dbReference type="InterPro" id="IPR037407">
    <property type="entry name" value="MLP_fam"/>
</dbReference>
<dbReference type="AlphaFoldDB" id="A0A656QPW5"/>
<dbReference type="RefSeq" id="WP_008345490.1">
    <property type="nucleotide sequence ID" value="NZ_CP084288.1"/>
</dbReference>
<protein>
    <submittedName>
        <fullName evidence="2">Protein mbtH</fullName>
    </submittedName>
</protein>
<keyword evidence="3" id="KW-1185">Reference proteome</keyword>
<accession>A0A656QPW5</accession>
<name>A0A656QPW5_9BURK</name>
<dbReference type="InterPro" id="IPR005153">
    <property type="entry name" value="MbtH-like_dom"/>
</dbReference>
<organism evidence="2 3">
    <name type="scientific">Caballeronia zhejiangensis</name>
    <dbReference type="NCBI Taxonomy" id="871203"/>
    <lineage>
        <taxon>Bacteria</taxon>
        <taxon>Pseudomonadati</taxon>
        <taxon>Pseudomonadota</taxon>
        <taxon>Betaproteobacteria</taxon>
        <taxon>Burkholderiales</taxon>
        <taxon>Burkholderiaceae</taxon>
        <taxon>Caballeronia</taxon>
    </lineage>
</organism>
<reference evidence="2 3" key="1">
    <citation type="submission" date="2014-03" db="EMBL/GenBank/DDBJ databases">
        <title>Draft Genome Sequences of Four Burkholderia Strains.</title>
        <authorList>
            <person name="Liu X.Y."/>
            <person name="Li C.X."/>
            <person name="Xu J.H."/>
        </authorList>
    </citation>
    <scope>NUCLEOTIDE SEQUENCE [LARGE SCALE GENOMIC DNA]</scope>
    <source>
        <strain evidence="2 3">OP-1</strain>
    </source>
</reference>
<evidence type="ECO:0000313" key="3">
    <source>
        <dbReference type="Proteomes" id="UP000027451"/>
    </source>
</evidence>
<dbReference type="PANTHER" id="PTHR38444:SF1">
    <property type="entry name" value="ENTEROBACTIN BIOSYNTHESIS PROTEIN YBDZ"/>
    <property type="match status" value="1"/>
</dbReference>
<dbReference type="Gene3D" id="3.90.820.10">
    <property type="entry name" value="Structural Genomics, Unknown Function 30-nov-00 1gh9 Mol_id"/>
    <property type="match status" value="1"/>
</dbReference>
<dbReference type="OrthoDB" id="7584480at2"/>
<evidence type="ECO:0000313" key="2">
    <source>
        <dbReference type="EMBL" id="KDR32010.1"/>
    </source>
</evidence>
<dbReference type="InterPro" id="IPR038020">
    <property type="entry name" value="MbtH-like_sf"/>
</dbReference>
<dbReference type="GO" id="GO:0019290">
    <property type="term" value="P:siderophore biosynthetic process"/>
    <property type="evidence" value="ECO:0007669"/>
    <property type="project" value="TreeGrafter"/>
</dbReference>